<dbReference type="InterPro" id="IPR032765">
    <property type="entry name" value="TEX15_dom"/>
</dbReference>
<dbReference type="SUPFAM" id="SSF56399">
    <property type="entry name" value="ADP-ribosylation"/>
    <property type="match status" value="1"/>
</dbReference>
<dbReference type="PANTHER" id="PTHR22380:SF1">
    <property type="entry name" value="TESTIS-EXPRESSED PROTEIN 15"/>
    <property type="match status" value="1"/>
</dbReference>
<feature type="compositionally biased region" description="Basic and acidic residues" evidence="1">
    <location>
        <begin position="1536"/>
        <end position="1547"/>
    </location>
</feature>
<dbReference type="CTD" id="56154"/>
<keyword evidence="4" id="KW-1185">Reference proteome</keyword>
<feature type="region of interest" description="Disordered" evidence="1">
    <location>
        <begin position="1"/>
        <end position="24"/>
    </location>
</feature>
<feature type="region of interest" description="Disordered" evidence="1">
    <location>
        <begin position="1527"/>
        <end position="1547"/>
    </location>
</feature>
<name>A0A6P6EM55_OCTDE</name>
<feature type="compositionally biased region" description="Polar residues" evidence="1">
    <location>
        <begin position="2739"/>
        <end position="2774"/>
    </location>
</feature>
<feature type="region of interest" description="Disordered" evidence="1">
    <location>
        <begin position="547"/>
        <end position="600"/>
    </location>
</feature>
<evidence type="ECO:0000313" key="5">
    <source>
        <dbReference type="RefSeq" id="XP_023573389.1"/>
    </source>
</evidence>
<dbReference type="GO" id="GO:0005634">
    <property type="term" value="C:nucleus"/>
    <property type="evidence" value="ECO:0007669"/>
    <property type="project" value="TreeGrafter"/>
</dbReference>
<accession>A0A6P6EM55</accession>
<dbReference type="Pfam" id="PF12509">
    <property type="entry name" value="DUF3715"/>
    <property type="match status" value="1"/>
</dbReference>
<evidence type="ECO:0000259" key="2">
    <source>
        <dbReference type="Pfam" id="PF12509"/>
    </source>
</evidence>
<dbReference type="RefSeq" id="XP_023573390.1">
    <property type="nucleotide sequence ID" value="XM_023717622.1"/>
</dbReference>
<evidence type="ECO:0000256" key="1">
    <source>
        <dbReference type="SAM" id="MobiDB-lite"/>
    </source>
</evidence>
<feature type="compositionally biased region" description="Basic and acidic residues" evidence="1">
    <location>
        <begin position="865"/>
        <end position="889"/>
    </location>
</feature>
<evidence type="ECO:0000313" key="4">
    <source>
        <dbReference type="Proteomes" id="UP000515203"/>
    </source>
</evidence>
<feature type="region of interest" description="Disordered" evidence="1">
    <location>
        <begin position="860"/>
        <end position="889"/>
    </location>
</feature>
<evidence type="ECO:0000313" key="6">
    <source>
        <dbReference type="RefSeq" id="XP_023573390.1"/>
    </source>
</evidence>
<protein>
    <submittedName>
        <fullName evidence="5 6">Testis-expressed protein 15 isoform X1</fullName>
    </submittedName>
</protein>
<feature type="region of interest" description="Disordered" evidence="1">
    <location>
        <begin position="1574"/>
        <end position="1594"/>
    </location>
</feature>
<feature type="region of interest" description="Disordered" evidence="1">
    <location>
        <begin position="2711"/>
        <end position="2774"/>
    </location>
</feature>
<dbReference type="RefSeq" id="XP_023573389.1">
    <property type="nucleotide sequence ID" value="XM_023717621.1"/>
</dbReference>
<evidence type="ECO:0000259" key="3">
    <source>
        <dbReference type="Pfam" id="PF15326"/>
    </source>
</evidence>
<dbReference type="GO" id="GO:0007140">
    <property type="term" value="P:male meiotic nuclear division"/>
    <property type="evidence" value="ECO:0007669"/>
    <property type="project" value="InterPro"/>
</dbReference>
<dbReference type="Proteomes" id="UP000515203">
    <property type="component" value="Unplaced"/>
</dbReference>
<dbReference type="OrthoDB" id="10054471at2759"/>
<dbReference type="GO" id="GO:0010569">
    <property type="term" value="P:regulation of double-strand break repair via homologous recombination"/>
    <property type="evidence" value="ECO:0007669"/>
    <property type="project" value="InterPro"/>
</dbReference>
<dbReference type="InterPro" id="IPR022188">
    <property type="entry name" value="TASOR_DUF3715"/>
</dbReference>
<feature type="domain" description="Testis expressed sequence 15" evidence="3">
    <location>
        <begin position="1910"/>
        <end position="2133"/>
    </location>
</feature>
<organism evidence="4 5">
    <name type="scientific">Octodon degus</name>
    <name type="common">Degu</name>
    <name type="synonym">Sciurus degus</name>
    <dbReference type="NCBI Taxonomy" id="10160"/>
    <lineage>
        <taxon>Eukaryota</taxon>
        <taxon>Metazoa</taxon>
        <taxon>Chordata</taxon>
        <taxon>Craniata</taxon>
        <taxon>Vertebrata</taxon>
        <taxon>Euteleostomi</taxon>
        <taxon>Mammalia</taxon>
        <taxon>Eutheria</taxon>
        <taxon>Euarchontoglires</taxon>
        <taxon>Glires</taxon>
        <taxon>Rodentia</taxon>
        <taxon>Hystricomorpha</taxon>
        <taxon>Octodontidae</taxon>
        <taxon>Octodon</taxon>
    </lineage>
</organism>
<dbReference type="PANTHER" id="PTHR22380">
    <property type="entry name" value="TESTIS-EXPRESSED PROTEIN 15"/>
    <property type="match status" value="1"/>
</dbReference>
<dbReference type="InterPro" id="IPR026616">
    <property type="entry name" value="TEX15"/>
</dbReference>
<proteinExistence type="predicted"/>
<feature type="domain" description="TASOR pseudo-PARP" evidence="2">
    <location>
        <begin position="104"/>
        <end position="251"/>
    </location>
</feature>
<dbReference type="GeneID" id="101564596"/>
<dbReference type="Pfam" id="PF15326">
    <property type="entry name" value="TEX15"/>
    <property type="match status" value="2"/>
</dbReference>
<reference evidence="5 6" key="1">
    <citation type="submission" date="2025-04" db="UniProtKB">
        <authorList>
            <consortium name="RefSeq"/>
        </authorList>
    </citation>
    <scope>IDENTIFICATION</scope>
</reference>
<sequence length="3100" mass="354369">MEMKEISKQKTLRKMSSTREPFPNTGIEVSSLKKFTIPKIRKTSGKVYLSPCCTNTREYNFICETLNQCRLDVSCDLQSSWQFGDTKLVHNEELEKNFTTKRSEMRESGRHGRELEEHFCFLALPQRDVVEIYQKGLSTKASTLKILGNPLLGIYIFRHVDVALNYAHSRSITVDSIIIFKVLFGKVKKIHPSVDINKVSLDPAPNFDCHMSRSIPSLKDTIELQAYNSLVYFYEYSALSKPVDKPRQCLPYAIITVKFIGHEMDNGYRKTSVRLLTTGFPKRSERNCCLNNCTVAKRIGKGKDATVIFEHFGKPVDPFALENCSCSTQNSAINSFNANISDSYENVQNGNMSILETYGGQSENSLAEIRGTSQGLACDSNRSFMPSDNKGSGNSDDMFSTYLKDILNVMSPTFPSHNNIGSSTLITSKFIKDPRLMKKGESLGKQNNIIGFSEILPFEKNLDHNSDINLSCVATNSTSSSEVVPSDCAILSDCLDTNKFSFDDSPSQTQNMDPVDYCVAPWVRQYKDQGNFPFPISLLNVSELENQKHSKATAQRAQEKNNIPLLMKHSSRPHSSYESVNTDRKDSSSRNSKELHSSNFSTLYHTGHQISTVFSAQREGNMHECIQNTSKIRNFTDPEDSYRYEEKQTLQKETDNYFTNETKITPISNYISSCQEYKDDETLDPLGGNMDEIAVTQELEMPESPIFTTKDNEQDQLALDLESNLTLESISQKHPQHSTDYGGSMPMSFGFTQKLREMNLEKTNKNYVSIITDTFQEAEEVLQTRELLANSMFHGIEIALNNSKCSKTTEYLYVQKKNENEPVLLENIQRDCKENPYFEDEYQPHMLSGTAQLNYDKFLNTHFKGPRDNDKENKTEAEEDDRASPPENKIETICGNEKEECHTNNTLTSIEDRKKNKNDNKFEILSSEDISTAFNFIWKEKDKSPKTTLDNEDTFAAMKQRDVQNTRRNVEHLALTPFPEVEGLSVGIASNPTIELANTALPTSSTNHEAHQRYQFKETHSSKSPDFGLLVKHKIADCGIDVDKNKLQDSLHQPVNENSVLQNFDVESEIEVELEEYDDDFLLQQNRHSHEDTLDEEYEALKSRIDWEGLFGSSNGKMNDLGSTIRENIDQHHSKNTITFCSSYKKLYPILLPDLQVRITNTIRQTFIPPEDTLLTKENFSECLTEASKPERNEEEKAMKAPGFEVDSKSVCENLGCPCEDQFDNSMQDSGLVSKSEISHSFNLSHNTDNHMSEKKNSESFCSEPSNVTTINNEHKCFFKKSKTNFNTTNKKDMESRICRRKVHTSLKDHKISHKDWKQHEICEKERRLSNHDSYECFSSLSQGRMKTFSQSERHIKDVLDILNSEASLCKSKRLSRKLNRAVLHLKKAHRRVHTSLQLIAKVGQKRKGPLPKAYEIICNNFWESCDLQNCSSVSERRYSKHFLSKRKYEKLGERVFGFDVSQPACMSKHKSHKTNGEKSAVCHSNKSMNNSVCMSHTTVHVREYCDEHHHPESQLSLFSISQSTSHSEYNNSSMKDSRSELKPFSEKTEYLPYSNEQSEKENQVGAQLSKTSKCEKLRHQSAHNKDTAKKKTSEVNEIITKSSSVSLSETKKNNVSYSTEKNYDAICIDHTKVKTDMFISTLDSNMKLFLNVDTCKGDHSIISGCQSNLKESFPIERWIAPVESKPSITTGNIMGPFNVTLISNKQYSILQLPTTPTTDSEGESSKCLDKQRAFAIDYSAPPTIRSHCGQMYGRKALPKTQQSSNSCFCVEGNKTNVTEHSKLDLTSAEGLKSYGENTLKTFFNDSSRLLREDIKNFSKKYTIKENTWNRKIRKIEQAEKTRDSLYKKSMYEGPVVMTEYKNQKKRVRKEKSSFLNTKTVKRNLTDSHLSIKTTPETVFLNNTVFSQLDKRKSDKRKINSDCQFGCISKPDILEIDHIPILHAHSEASQVKTVQKPTSYVNKLKEKYCSVTYVALITELSQILQRADEALSLEVLEEETKACQNILPLFVEAFERKQECSLEQILISRELLVEQNLWNNCKYKLNPCAIDTLIELQMAMETIQFIENKKRLLEGEPTFRSLLWYDETLYSELLGRPHGYQLQSSFYPAFQGRLKYDAFCELQNYHTQLTELCAETKRDNSYYAFLKYRRQIYECEAIMKQYSDCFNFSLSVPFTCGVNFGDSLGDLEILRKSALKLISTYEDSPKVHSYLEKQDHLWIIIEMISSKVNFIRSNEAVNIRVSLYGLEHICFDAAKNLVWKKKRQSFSKKYSKKPKEVIHKMNEWALSKLQKIYDNLSKNSNNIPTSNFELKEDTVITSRKSDNLIVIEKSTSFSHPDISISEILDQAEFADLKKLQHLISICTDHLETIKEKFQILQGDNIDDIFIIEENVLDMLKSHKHGAVILKPEATELYIEIAMLSETVHFLKNSVAKKLDNQRFRGMLWFDLSLLPELIHCQEKMVCFSFLDNNPRDCLSEAVETGISECKKDLDIIYKNKEAVNCSYALHLFSRELKELSEIRKLIKKSECPISTYIDFVPYIISINYGNTVTELEHNYSQFSTLLKNIMSFPQKDLGKIAHIIKVMKTIEYMKIICAKNAKLTTSFILYQMLHNKRKNFQLKRKEKMNIHFTIPEENTRPSTSAEVPLTSGYVTRNISSSPKRRSVALDKYEDSQEKEENISSCKKRKVNMNNISKINSEKAVFRCLRTTGFHPKGENTIRSSSSDNLKRNCVSPKRDEMQRSLSDSFSPLKNPQATYTSESQSKIDVTNSSPSASKHLTEQQENLNNIKKNVNFGAPETKRFKNDAAFATCDQKSINGTLSKDQDIPSQKLKTLPQQTCFSNIKPTTGDSLVPNSSVHIHTNLEINGTVLEHQDNEQLDSPINKSTCASFPESVYNQSRIPDTLNPSPIPLGASGSLPPDVTQTTEYSFSEHDEEKSKVLTQKTAIHWNELPQFTCAPVCNSSDHSVETPYYAWCIYHYSSSSGNGITHTYQRITSYEVQSPPSGILTTLTNTVQSTHSNLLYPQNFRYFADQPQANAFVPINGYFQSQMPISYFQQPIVSQYASHQLLPPTDYPYHPAADVLPEAPWIYAPWQQQPFQPRH</sequence>
<feature type="domain" description="Testis expressed sequence 15" evidence="3">
    <location>
        <begin position="2327"/>
        <end position="2455"/>
    </location>
</feature>
<dbReference type="GO" id="GO:0007130">
    <property type="term" value="P:synaptonemal complex assembly"/>
    <property type="evidence" value="ECO:0007669"/>
    <property type="project" value="TreeGrafter"/>
</dbReference>
<feature type="compositionally biased region" description="Basic and acidic residues" evidence="1">
    <location>
        <begin position="581"/>
        <end position="596"/>
    </location>
</feature>
<gene>
    <name evidence="5 6" type="primary">Tex15</name>
</gene>